<dbReference type="RefSeq" id="WP_123738887.1">
    <property type="nucleotide sequence ID" value="NZ_RKHQ01000001.1"/>
</dbReference>
<dbReference type="EMBL" id="RKHQ01000001">
    <property type="protein sequence ID" value="ROR96749.1"/>
    <property type="molecule type" value="Genomic_DNA"/>
</dbReference>
<reference evidence="1 2" key="1">
    <citation type="submission" date="2018-11" db="EMBL/GenBank/DDBJ databases">
        <title>Sequencing the genomes of 1000 actinobacteria strains.</title>
        <authorList>
            <person name="Klenk H.-P."/>
        </authorList>
    </citation>
    <scope>NUCLEOTIDE SEQUENCE [LARGE SCALE GENOMIC DNA]</scope>
    <source>
        <strain evidence="1 2">DSM 13521</strain>
    </source>
</reference>
<keyword evidence="2" id="KW-1185">Reference proteome</keyword>
<comment type="caution">
    <text evidence="1">The sequence shown here is derived from an EMBL/GenBank/DDBJ whole genome shotgun (WGS) entry which is preliminary data.</text>
</comment>
<organism evidence="1 2">
    <name type="scientific">Salana multivorans</name>
    <dbReference type="NCBI Taxonomy" id="120377"/>
    <lineage>
        <taxon>Bacteria</taxon>
        <taxon>Bacillati</taxon>
        <taxon>Actinomycetota</taxon>
        <taxon>Actinomycetes</taxon>
        <taxon>Micrococcales</taxon>
        <taxon>Beutenbergiaceae</taxon>
        <taxon>Salana</taxon>
    </lineage>
</organism>
<dbReference type="SUPFAM" id="SSF55961">
    <property type="entry name" value="Bet v1-like"/>
    <property type="match status" value="1"/>
</dbReference>
<dbReference type="AlphaFoldDB" id="A0A3N2DAD6"/>
<name>A0A3N2DAD6_9MICO</name>
<dbReference type="Gene3D" id="3.30.530.20">
    <property type="match status" value="1"/>
</dbReference>
<evidence type="ECO:0000313" key="2">
    <source>
        <dbReference type="Proteomes" id="UP000275356"/>
    </source>
</evidence>
<proteinExistence type="predicted"/>
<accession>A0A3N2DAD6</accession>
<dbReference type="OrthoDB" id="8755073at2"/>
<dbReference type="Proteomes" id="UP000275356">
    <property type="component" value="Unassembled WGS sequence"/>
</dbReference>
<evidence type="ECO:0000313" key="1">
    <source>
        <dbReference type="EMBL" id="ROR96749.1"/>
    </source>
</evidence>
<protein>
    <submittedName>
        <fullName evidence="1">Uncharacterized protein YndB with AHSA1/START domain</fullName>
    </submittedName>
</protein>
<sequence>MVRIAAVETSVTAPLARVRAEWCTDRLARWWWPMFQDTTYDFSPCAGRPFAIRSRAGGSSVTGRFLDVDEDFLVLSWVWAGPSGPEPPERVTVSFAMPIMPPYGTALRVAQTVRPDTHDRVTARWRDLVGRLSALHVAA</sequence>
<dbReference type="InterPro" id="IPR023393">
    <property type="entry name" value="START-like_dom_sf"/>
</dbReference>
<gene>
    <name evidence="1" type="ORF">EDD28_1340</name>
</gene>